<keyword evidence="4" id="KW-1185">Reference proteome</keyword>
<evidence type="ECO:0000313" key="4">
    <source>
        <dbReference type="Proteomes" id="UP000595046"/>
    </source>
</evidence>
<dbReference type="SUPFAM" id="SSF52788">
    <property type="entry name" value="Phosphotyrosine protein phosphatases I"/>
    <property type="match status" value="1"/>
</dbReference>
<keyword evidence="1" id="KW-0059">Arsenical resistance</keyword>
<dbReference type="GO" id="GO:0046685">
    <property type="term" value="P:response to arsenic-containing substance"/>
    <property type="evidence" value="ECO:0007669"/>
    <property type="project" value="UniProtKB-KW"/>
</dbReference>
<evidence type="ECO:0000313" key="3">
    <source>
        <dbReference type="EMBL" id="QPP08873.1"/>
    </source>
</evidence>
<dbReference type="Proteomes" id="UP000595046">
    <property type="component" value="Chromosome"/>
</dbReference>
<dbReference type="PROSITE" id="PS50987">
    <property type="entry name" value="HTH_ARSR_2"/>
    <property type="match status" value="1"/>
</dbReference>
<dbReference type="EMBL" id="CP048882">
    <property type="protein sequence ID" value="QPP08873.1"/>
    <property type="molecule type" value="Genomic_DNA"/>
</dbReference>
<evidence type="ECO:0000256" key="1">
    <source>
        <dbReference type="ARBA" id="ARBA00022849"/>
    </source>
</evidence>
<dbReference type="Gene3D" id="3.40.50.2300">
    <property type="match status" value="1"/>
</dbReference>
<reference evidence="4" key="1">
    <citation type="submission" date="2020-02" db="EMBL/GenBank/DDBJ databases">
        <title>Streptomyces sp. ASO4wet.</title>
        <authorList>
            <person name="Risdian C."/>
            <person name="Landwehr W."/>
            <person name="Schupp P."/>
            <person name="Wink J."/>
        </authorList>
    </citation>
    <scope>NUCLEOTIDE SEQUENCE [LARGE SCALE GENOMIC DNA]</scope>
    <source>
        <strain evidence="4">ASO4wet</strain>
    </source>
</reference>
<dbReference type="SUPFAM" id="SSF46785">
    <property type="entry name" value="Winged helix' DNA-binding domain"/>
    <property type="match status" value="1"/>
</dbReference>
<protein>
    <submittedName>
        <fullName evidence="3">ArsR family transcriptional regulator</fullName>
    </submittedName>
</protein>
<dbReference type="KEGG" id="sbat:G4Z16_23435"/>
<dbReference type="Pfam" id="PF01451">
    <property type="entry name" value="LMWPc"/>
    <property type="match status" value="1"/>
</dbReference>
<dbReference type="InterPro" id="IPR001845">
    <property type="entry name" value="HTH_ArsR_DNA-bd_dom"/>
</dbReference>
<dbReference type="SMART" id="SM00418">
    <property type="entry name" value="HTH_ARSR"/>
    <property type="match status" value="1"/>
</dbReference>
<dbReference type="GO" id="GO:0003700">
    <property type="term" value="F:DNA-binding transcription factor activity"/>
    <property type="evidence" value="ECO:0007669"/>
    <property type="project" value="InterPro"/>
</dbReference>
<dbReference type="InterPro" id="IPR036390">
    <property type="entry name" value="WH_DNA-bd_sf"/>
</dbReference>
<dbReference type="AlphaFoldDB" id="A0A7T1WS71"/>
<gene>
    <name evidence="3" type="ORF">G4Z16_23435</name>
</gene>
<dbReference type="SMART" id="SM00226">
    <property type="entry name" value="LMWPc"/>
    <property type="match status" value="1"/>
</dbReference>
<feature type="domain" description="HTH arsR-type" evidence="2">
    <location>
        <begin position="11"/>
        <end position="108"/>
    </location>
</feature>
<name>A0A7T1WS71_9ACTN</name>
<proteinExistence type="predicted"/>
<accession>A0A7T1WS71</accession>
<organism evidence="3 4">
    <name type="scientific">Streptomyces bathyalis</name>
    <dbReference type="NCBI Taxonomy" id="2710756"/>
    <lineage>
        <taxon>Bacteria</taxon>
        <taxon>Bacillati</taxon>
        <taxon>Actinomycetota</taxon>
        <taxon>Actinomycetes</taxon>
        <taxon>Kitasatosporales</taxon>
        <taxon>Streptomycetaceae</taxon>
        <taxon>Streptomyces</taxon>
    </lineage>
</organism>
<dbReference type="Pfam" id="PF01022">
    <property type="entry name" value="HTH_5"/>
    <property type="match status" value="1"/>
</dbReference>
<sequence length="277" mass="30293">MYLARVTSTAQQDDQIAAPPGVLSLTGHPVRWQLLSELARSDRQVRELTALVGLRQSLTSYHLGQLRDAGLVTMRRSSADGRDTYYSLDLAACRDGLAEAGTALHPGLRLVPAPLAEPAAGGGRRKPRQPRVRVLFLCTGNSARSQMAEAILEQLGGPRIEAASAGSHPKPLHRDAVRAMRERGIDIAGRRSKHLSEFTDQRFDHVISLCDRVREKCPDFPGPPTVAHWSIPDPAAAATADEHSYQAFVRTADELDTRIHFLLHAIERAPARSEGTQ</sequence>
<dbReference type="InterPro" id="IPR036196">
    <property type="entry name" value="Ptyr_pPase_sf"/>
</dbReference>
<dbReference type="InterPro" id="IPR011991">
    <property type="entry name" value="ArsR-like_HTH"/>
</dbReference>
<dbReference type="InterPro" id="IPR023485">
    <property type="entry name" value="Ptyr_pPase"/>
</dbReference>
<dbReference type="CDD" id="cd16345">
    <property type="entry name" value="LMWP_ArsC"/>
    <property type="match status" value="1"/>
</dbReference>
<dbReference type="CDD" id="cd00090">
    <property type="entry name" value="HTH_ARSR"/>
    <property type="match status" value="1"/>
</dbReference>
<dbReference type="PANTHER" id="PTHR43428:SF1">
    <property type="entry name" value="ARSENATE REDUCTASE"/>
    <property type="match status" value="1"/>
</dbReference>
<dbReference type="Gene3D" id="1.10.10.10">
    <property type="entry name" value="Winged helix-like DNA-binding domain superfamily/Winged helix DNA-binding domain"/>
    <property type="match status" value="1"/>
</dbReference>
<dbReference type="PANTHER" id="PTHR43428">
    <property type="entry name" value="ARSENATE REDUCTASE"/>
    <property type="match status" value="1"/>
</dbReference>
<dbReference type="InterPro" id="IPR036388">
    <property type="entry name" value="WH-like_DNA-bd_sf"/>
</dbReference>
<evidence type="ECO:0000259" key="2">
    <source>
        <dbReference type="PROSITE" id="PS50987"/>
    </source>
</evidence>